<protein>
    <submittedName>
        <fullName evidence="1">Uncharacterized protein</fullName>
    </submittedName>
</protein>
<comment type="caution">
    <text evidence="1">The sequence shown here is derived from an EMBL/GenBank/DDBJ whole genome shotgun (WGS) entry which is preliminary data.</text>
</comment>
<name>A0A241XRR4_PSEAI</name>
<proteinExistence type="predicted"/>
<dbReference type="Proteomes" id="UP000194857">
    <property type="component" value="Unassembled WGS sequence"/>
</dbReference>
<gene>
    <name evidence="1" type="ORF">CAZ10_10170</name>
</gene>
<dbReference type="EMBL" id="NFFZ01000004">
    <property type="protein sequence ID" value="OTI63191.1"/>
    <property type="molecule type" value="Genomic_DNA"/>
</dbReference>
<evidence type="ECO:0000313" key="1">
    <source>
        <dbReference type="EMBL" id="OTI63191.1"/>
    </source>
</evidence>
<dbReference type="GO" id="GO:0003677">
    <property type="term" value="F:DNA binding"/>
    <property type="evidence" value="ECO:0007669"/>
    <property type="project" value="InterPro"/>
</dbReference>
<organism evidence="1 2">
    <name type="scientific">Pseudomonas aeruginosa</name>
    <dbReference type="NCBI Taxonomy" id="287"/>
    <lineage>
        <taxon>Bacteria</taxon>
        <taxon>Pseudomonadati</taxon>
        <taxon>Pseudomonadota</taxon>
        <taxon>Gammaproteobacteria</taxon>
        <taxon>Pseudomonadales</taxon>
        <taxon>Pseudomonadaceae</taxon>
        <taxon>Pseudomonas</taxon>
    </lineage>
</organism>
<dbReference type="Pfam" id="PF06892">
    <property type="entry name" value="Phage_CP76"/>
    <property type="match status" value="1"/>
</dbReference>
<sequence>MAVAQYLAGREYRGGLKALSIDMGMDYDLLQAKLNPSKAQYLTPEELERFMALACNNDVLLSISKASGGVAYRPIPMNSAADKYRALSLLSGKCSEIEGFVAEALEQEGTLTGTLYPRLEKLLLEYAQIVLGIVHGAQDSARAG</sequence>
<dbReference type="AlphaFoldDB" id="A0A241XRR4"/>
<evidence type="ECO:0000313" key="2">
    <source>
        <dbReference type="Proteomes" id="UP000194857"/>
    </source>
</evidence>
<accession>A0A241XRR4</accession>
<reference evidence="1 2" key="1">
    <citation type="submission" date="2017-05" db="EMBL/GenBank/DDBJ databases">
        <authorList>
            <person name="Song R."/>
            <person name="Chenine A.L."/>
            <person name="Ruprecht R.M."/>
        </authorList>
    </citation>
    <scope>NUCLEOTIDE SEQUENCE [LARGE SCALE GENOMIC DNA]</scope>
    <source>
        <strain evidence="1 2">S567_C10_BS</strain>
    </source>
</reference>
<dbReference type="InterPro" id="IPR009679">
    <property type="entry name" value="Phage_186_CII-like"/>
</dbReference>